<gene>
    <name evidence="1" type="ORF">DEQ80_09045</name>
</gene>
<comment type="caution">
    <text evidence="1">The sequence shown here is derived from an EMBL/GenBank/DDBJ whole genome shotgun (WGS) entry which is preliminary data.</text>
</comment>
<evidence type="ECO:0000313" key="1">
    <source>
        <dbReference type="EMBL" id="HCE17991.1"/>
    </source>
</evidence>
<reference evidence="1 2" key="1">
    <citation type="journal article" date="2018" name="Nat. Biotechnol.">
        <title>A standardized bacterial taxonomy based on genome phylogeny substantially revises the tree of life.</title>
        <authorList>
            <person name="Parks D.H."/>
            <person name="Chuvochina M."/>
            <person name="Waite D.W."/>
            <person name="Rinke C."/>
            <person name="Skarshewski A."/>
            <person name="Chaumeil P.A."/>
            <person name="Hugenholtz P."/>
        </authorList>
    </citation>
    <scope>NUCLEOTIDE SEQUENCE [LARGE SCALE GENOMIC DNA]</scope>
    <source>
        <strain evidence="1">UBA8781</strain>
    </source>
</reference>
<dbReference type="AlphaFoldDB" id="A0A3D1JHD8"/>
<protein>
    <recommendedName>
        <fullName evidence="3">Flagellar hook-length control protein FliK</fullName>
    </recommendedName>
</protein>
<dbReference type="EMBL" id="DPBP01000036">
    <property type="protein sequence ID" value="HCE17991.1"/>
    <property type="molecule type" value="Genomic_DNA"/>
</dbReference>
<evidence type="ECO:0000313" key="2">
    <source>
        <dbReference type="Proteomes" id="UP000264141"/>
    </source>
</evidence>
<organism evidence="1 2">
    <name type="scientific">Anaerolinea thermolimosa</name>
    <dbReference type="NCBI Taxonomy" id="229919"/>
    <lineage>
        <taxon>Bacteria</taxon>
        <taxon>Bacillati</taxon>
        <taxon>Chloroflexota</taxon>
        <taxon>Anaerolineae</taxon>
        <taxon>Anaerolineales</taxon>
        <taxon>Anaerolineaceae</taxon>
        <taxon>Anaerolinea</taxon>
    </lineage>
</organism>
<name>A0A3D1JHD8_9CHLR</name>
<sequence length="442" mass="47192">MVIPSPPLAVTPLDPAQRYDLAFKPFTRVTAEILHVSDVQAVLSVDGYPMVAQLTSPEQAAALRGQKTARFIVSQVSPQEVTLKLVSSAPLAVDPAGQELAAHLLGQFGLPEDPANLMLARAILNQGLKVSADLFRGLRAALDGLGEWGEPEAGLAAAMSAAGLPITAESLALLLRQQRSLAEEVPELVTLLRQLLQEKQIAGPLREMLLSSLEFFEEVIVQWDAAPAELAARLGRAVQLLGSSMEHHLESQVSSGSPLWPEKSLITLGRLQALLVENGFEEVAGAIKAFLDDLRPLQLLNSAENARQGETLTFLLHLSGGEKTPERWLEARLRVTRRSGKGVGAGCPGSTGLTIQVDVAPGRMMQAELMLVEKSIRAVITVPGAELVPKAEQELPSLQAGLEHLGYIFQGGQVMAGTPEKMGQLSVPTPASKPLHAVDLEV</sequence>
<dbReference type="STRING" id="229919.GCA_001050195_02707"/>
<accession>A0A3D1JHD8</accession>
<dbReference type="Proteomes" id="UP000264141">
    <property type="component" value="Unassembled WGS sequence"/>
</dbReference>
<proteinExistence type="predicted"/>
<evidence type="ECO:0008006" key="3">
    <source>
        <dbReference type="Google" id="ProtNLM"/>
    </source>
</evidence>